<feature type="domain" description="SpaA-like prealbumin fold" evidence="5">
    <location>
        <begin position="750"/>
        <end position="839"/>
    </location>
</feature>
<dbReference type="Gene3D" id="2.60.40.10">
    <property type="entry name" value="Immunoglobulins"/>
    <property type="match status" value="7"/>
</dbReference>
<dbReference type="EMBL" id="JANGCN010000004">
    <property type="protein sequence ID" value="MCQ5152202.1"/>
    <property type="molecule type" value="Genomic_DNA"/>
</dbReference>
<feature type="domain" description="SpaA-like prealbumin fold" evidence="5">
    <location>
        <begin position="569"/>
        <end position="654"/>
    </location>
</feature>
<evidence type="ECO:0000256" key="2">
    <source>
        <dbReference type="ARBA" id="ARBA00022525"/>
    </source>
</evidence>
<evidence type="ECO:0000259" key="5">
    <source>
        <dbReference type="Pfam" id="PF17802"/>
    </source>
</evidence>
<gene>
    <name evidence="6" type="ORF">NE632_02690</name>
</gene>
<accession>A0AAW5KNV8</accession>
<feature type="chain" id="PRO_5043476205" evidence="4">
    <location>
        <begin position="26"/>
        <end position="1068"/>
    </location>
</feature>
<feature type="domain" description="SpaA-like prealbumin fold" evidence="5">
    <location>
        <begin position="657"/>
        <end position="745"/>
    </location>
</feature>
<comment type="caution">
    <text evidence="6">The sequence shown here is derived from an EMBL/GenBank/DDBJ whole genome shotgun (WGS) entry which is preliminary data.</text>
</comment>
<keyword evidence="3 4" id="KW-0732">Signal</keyword>
<dbReference type="PANTHER" id="PTHR36108:SF13">
    <property type="entry name" value="COLOSSIN-B-RELATED"/>
    <property type="match status" value="1"/>
</dbReference>
<comment type="similarity">
    <text evidence="1">Belongs to the serine-aspartate repeat-containing protein (SDr) family.</text>
</comment>
<evidence type="ECO:0000256" key="3">
    <source>
        <dbReference type="ARBA" id="ARBA00022729"/>
    </source>
</evidence>
<organism evidence="6 7">
    <name type="scientific">Ruminococcus bicirculans</name>
    <name type="common">ex Wegman et al. 2014</name>
    <dbReference type="NCBI Taxonomy" id="1160721"/>
    <lineage>
        <taxon>Bacteria</taxon>
        <taxon>Bacillati</taxon>
        <taxon>Bacillota</taxon>
        <taxon>Clostridia</taxon>
        <taxon>Eubacteriales</taxon>
        <taxon>Oscillospiraceae</taxon>
        <taxon>Ruminococcus</taxon>
    </lineage>
</organism>
<evidence type="ECO:0000256" key="4">
    <source>
        <dbReference type="SAM" id="SignalP"/>
    </source>
</evidence>
<feature type="domain" description="SpaA-like prealbumin fold" evidence="5">
    <location>
        <begin position="936"/>
        <end position="1026"/>
    </location>
</feature>
<name>A0AAW5KNV8_9FIRM</name>
<proteinExistence type="inferred from homology"/>
<dbReference type="AlphaFoldDB" id="A0AAW5KNV8"/>
<dbReference type="Pfam" id="PF17802">
    <property type="entry name" value="SpaA"/>
    <property type="match status" value="7"/>
</dbReference>
<dbReference type="SUPFAM" id="SSF49478">
    <property type="entry name" value="Cna protein B-type domain"/>
    <property type="match status" value="4"/>
</dbReference>
<reference evidence="6" key="1">
    <citation type="submission" date="2022-06" db="EMBL/GenBank/DDBJ databases">
        <title>Isolation of gut microbiota from human fecal samples.</title>
        <authorList>
            <person name="Pamer E.G."/>
            <person name="Barat B."/>
            <person name="Waligurski E."/>
            <person name="Medina S."/>
            <person name="Paddock L."/>
            <person name="Mostad J."/>
        </authorList>
    </citation>
    <scope>NUCLEOTIDE SEQUENCE</scope>
    <source>
        <strain evidence="6">DFI.5.57</strain>
    </source>
</reference>
<feature type="domain" description="SpaA-like prealbumin fold" evidence="5">
    <location>
        <begin position="843"/>
        <end position="929"/>
    </location>
</feature>
<feature type="domain" description="SpaA-like prealbumin fold" evidence="5">
    <location>
        <begin position="391"/>
        <end position="453"/>
    </location>
</feature>
<keyword evidence="2" id="KW-0964">Secreted</keyword>
<evidence type="ECO:0000313" key="7">
    <source>
        <dbReference type="Proteomes" id="UP001206236"/>
    </source>
</evidence>
<sequence>MKKKSLFKRLSSVALAFLLSLSALTQGITASAFSDKNQATQQWLSTWSYDFRGSGLPKGYDIETGKYNDTHFTGYFASEVPYFTTSDNNYAYCINFDKLHNSGTVSKQQTLNDYMKNGHIPDDMQYQIKEFCIYSYKGKTQYGYSKDTELCASSVMSQAVSARFFDESTTGLSSNETKLLNAYSYNGSNASSHHNDLVDCYKKMKSEMLSHYDVPSGTSNNKSIIGKKATYPAKYDVKTGKWTATVKLDSSLSQFSVSKPNAVTSQKSGSQIILTADNEKDLKNTVITITKTKGKYVEHIDECSPLILSGGSDVQEMVVSCYEDKDPVKAYLKITTPIGSAHLDKSFTDYFDNKQTGTADMYKAVKFQLACKVGDSYKFVKATGKDGSYSFTDLASQATDLTPNNKGDIDVTGLPEGDYEWREISTADGYMISSKKAITVTADKTAKTEFINKASAPDKGKITIHKRDAETRADLAGAKFEVAAAEDIYVGNGYCIYPKGTVIDTITTGADGIAETTKAIYKGYSYTVTEIEAPKGYSISDEPTQTIKLVEQQAEFVVDFDNEQNTIPFEITKTDISTGELIPDCSFEILNENKEQVITGTTDENGIAKFQLAIGKYFYREISAPDIYEIDDTPYPFEITENDDIVKAEMTNKKKSGSIKVTKTTTGNLNIEGIKFFATGISDTNKDLKFEATTNENGVAMFDKLVIGKYVITEDGSTVPAAYLTADEQEVTVEYNETAEVAFENIEKTGEIKVTKTTVGNINVSGITFNLRGTSDSGRDIDIPAVTDENGVAIFSEIPIGTYTIYEDEKTVPTAYLVADPQNVTVTYAETKEVPIENKEKTGSITVHKTTEGQKNIEGIKFYLRGTSDSGRAIDIPATTDKDGIAKFDGVPIGTYMVIEDEETVPYGYLVADEKEVKVEYAQTIDETILNNEQTGTVKVHKKTADMTNVEGIRFILSGISDTGREIRIEATTDKDGLAKFEGVPVGTYTITEDGSTVPYGYLVADSKQVTVAYAQTVDTDMVNEKAPDTPNTGVTDNDSDGSKALCSVAIILAGAAIVMFSRKRKER</sequence>
<feature type="signal peptide" evidence="4">
    <location>
        <begin position="1"/>
        <end position="25"/>
    </location>
</feature>
<protein>
    <submittedName>
        <fullName evidence="6">SpaA isopeptide-forming pilin-related protein</fullName>
    </submittedName>
</protein>
<dbReference type="NCBIfam" id="NF033846">
    <property type="entry name" value="Rumino_NPXTG"/>
    <property type="match status" value="1"/>
</dbReference>
<dbReference type="RefSeq" id="WP_256321575.1">
    <property type="nucleotide sequence ID" value="NZ_JANGCN010000004.1"/>
</dbReference>
<evidence type="ECO:0000313" key="6">
    <source>
        <dbReference type="EMBL" id="MCQ5152202.1"/>
    </source>
</evidence>
<dbReference type="PANTHER" id="PTHR36108">
    <property type="entry name" value="COLOSSIN-B-RELATED"/>
    <property type="match status" value="1"/>
</dbReference>
<feature type="domain" description="SpaA-like prealbumin fold" evidence="5">
    <location>
        <begin position="460"/>
        <end position="563"/>
    </location>
</feature>
<dbReference type="InterPro" id="IPR041033">
    <property type="entry name" value="SpaA_PFL_dom_1"/>
</dbReference>
<dbReference type="InterPro" id="IPR013783">
    <property type="entry name" value="Ig-like_fold"/>
</dbReference>
<dbReference type="Proteomes" id="UP001206236">
    <property type="component" value="Unassembled WGS sequence"/>
</dbReference>
<evidence type="ECO:0000256" key="1">
    <source>
        <dbReference type="ARBA" id="ARBA00007257"/>
    </source>
</evidence>